<dbReference type="GO" id="GO:0005886">
    <property type="term" value="C:plasma membrane"/>
    <property type="evidence" value="ECO:0007669"/>
    <property type="project" value="UniProtKB-SubCell"/>
</dbReference>
<organism evidence="9 10">
    <name type="scientific">Mycolicibacterium fluoranthenivorans</name>
    <dbReference type="NCBI Taxonomy" id="258505"/>
    <lineage>
        <taxon>Bacteria</taxon>
        <taxon>Bacillati</taxon>
        <taxon>Actinomycetota</taxon>
        <taxon>Actinomycetes</taxon>
        <taxon>Mycobacteriales</taxon>
        <taxon>Mycobacteriaceae</taxon>
        <taxon>Mycolicibacterium</taxon>
    </lineage>
</organism>
<dbReference type="KEGG" id="mflu:HZU40_33825"/>
<dbReference type="PANTHER" id="PTHR36115:SF4">
    <property type="entry name" value="MEMBRANE PROTEIN"/>
    <property type="match status" value="1"/>
</dbReference>
<evidence type="ECO:0000256" key="6">
    <source>
        <dbReference type="SAM" id="MobiDB-lite"/>
    </source>
</evidence>
<evidence type="ECO:0000256" key="7">
    <source>
        <dbReference type="SAM" id="Phobius"/>
    </source>
</evidence>
<name>A0A7G8PQG6_9MYCO</name>
<keyword evidence="2" id="KW-1003">Cell membrane</keyword>
<dbReference type="InterPro" id="IPR010432">
    <property type="entry name" value="RDD"/>
</dbReference>
<feature type="domain" description="RDD" evidence="8">
    <location>
        <begin position="27"/>
        <end position="155"/>
    </location>
</feature>
<reference evidence="9 10" key="1">
    <citation type="submission" date="2020-07" db="EMBL/GenBank/DDBJ databases">
        <title>Draft genome sequence of four isobutane-metabolizing strains capable of cometabolically degrading diverse ether contaminants.</title>
        <authorList>
            <person name="Chen W."/>
            <person name="Faulkner N."/>
            <person name="Smith C."/>
            <person name="Hyman M."/>
        </authorList>
    </citation>
    <scope>NUCLEOTIDE SEQUENCE [LARGE SCALE GENOMIC DNA]</scope>
    <source>
        <strain evidence="9 10">2A</strain>
        <plasmid evidence="9 10">unnamed1</plasmid>
    </source>
</reference>
<dbReference type="Pfam" id="PF06271">
    <property type="entry name" value="RDD"/>
    <property type="match status" value="1"/>
</dbReference>
<dbReference type="PANTHER" id="PTHR36115">
    <property type="entry name" value="PROLINE-RICH ANTIGEN HOMOLOG-RELATED"/>
    <property type="match status" value="1"/>
</dbReference>
<dbReference type="InterPro" id="IPR051791">
    <property type="entry name" value="Pra-immunoreactive"/>
</dbReference>
<geneLocation type="plasmid" evidence="9 10">
    <name>unnamed1</name>
</geneLocation>
<keyword evidence="3 7" id="KW-0812">Transmembrane</keyword>
<feature type="transmembrane region" description="Helical" evidence="7">
    <location>
        <begin position="37"/>
        <end position="54"/>
    </location>
</feature>
<evidence type="ECO:0000256" key="3">
    <source>
        <dbReference type="ARBA" id="ARBA00022692"/>
    </source>
</evidence>
<accession>A0A7G8PQG6</accession>
<keyword evidence="9" id="KW-0614">Plasmid</keyword>
<dbReference type="EMBL" id="CP059895">
    <property type="protein sequence ID" value="QNJ96582.1"/>
    <property type="molecule type" value="Genomic_DNA"/>
</dbReference>
<evidence type="ECO:0000256" key="4">
    <source>
        <dbReference type="ARBA" id="ARBA00022989"/>
    </source>
</evidence>
<protein>
    <submittedName>
        <fullName evidence="9">RDD family protein</fullName>
    </submittedName>
</protein>
<sequence length="164" mass="17375">MTVDDFDPEDPGRIHSPGPSPTDAQSAGLRLRFAARLIDNLIVLAFAVVVAALIGALHSLYVIIAVSGLAAFVYFVAFETTRGWTPGKKLMGLRVCGPGAAPEPTLRQSAVRNAFTLLVILPFVGGLLGLTAYILIASTIGADPNLQGMHDRWAGGTRVVRNRP</sequence>
<dbReference type="AlphaFoldDB" id="A0A7G8PQG6"/>
<evidence type="ECO:0000259" key="8">
    <source>
        <dbReference type="Pfam" id="PF06271"/>
    </source>
</evidence>
<gene>
    <name evidence="9" type="ORF">HZU40_33825</name>
</gene>
<evidence type="ECO:0000256" key="2">
    <source>
        <dbReference type="ARBA" id="ARBA00022475"/>
    </source>
</evidence>
<evidence type="ECO:0000313" key="10">
    <source>
        <dbReference type="Proteomes" id="UP000515498"/>
    </source>
</evidence>
<dbReference type="Proteomes" id="UP000515498">
    <property type="component" value="Plasmid unnamed1"/>
</dbReference>
<evidence type="ECO:0000313" key="9">
    <source>
        <dbReference type="EMBL" id="QNJ96582.1"/>
    </source>
</evidence>
<feature type="transmembrane region" description="Helical" evidence="7">
    <location>
        <begin position="114"/>
        <end position="136"/>
    </location>
</feature>
<feature type="region of interest" description="Disordered" evidence="6">
    <location>
        <begin position="1"/>
        <end position="24"/>
    </location>
</feature>
<keyword evidence="4 7" id="KW-1133">Transmembrane helix</keyword>
<keyword evidence="5 7" id="KW-0472">Membrane</keyword>
<feature type="transmembrane region" description="Helical" evidence="7">
    <location>
        <begin position="60"/>
        <end position="78"/>
    </location>
</feature>
<comment type="subcellular location">
    <subcellularLocation>
        <location evidence="1">Cell membrane</location>
        <topology evidence="1">Multi-pass membrane protein</topology>
    </subcellularLocation>
</comment>
<evidence type="ECO:0000256" key="1">
    <source>
        <dbReference type="ARBA" id="ARBA00004651"/>
    </source>
</evidence>
<evidence type="ECO:0000256" key="5">
    <source>
        <dbReference type="ARBA" id="ARBA00023136"/>
    </source>
</evidence>
<proteinExistence type="predicted"/>